<dbReference type="OrthoDB" id="5887219at2759"/>
<feature type="chain" id="PRO_5001491365" description="SXP/RAL-2 family protein Ani s 5-like cation-binding domain-containing protein" evidence="1">
    <location>
        <begin position="18"/>
        <end position="105"/>
    </location>
</feature>
<evidence type="ECO:0000313" key="3">
    <source>
        <dbReference type="Proteomes" id="UP000024635"/>
    </source>
</evidence>
<accession>A0A016W0B8</accession>
<dbReference type="Proteomes" id="UP000024635">
    <property type="component" value="Unassembled WGS sequence"/>
</dbReference>
<organism evidence="2 3">
    <name type="scientific">Ancylostoma ceylanicum</name>
    <dbReference type="NCBI Taxonomy" id="53326"/>
    <lineage>
        <taxon>Eukaryota</taxon>
        <taxon>Metazoa</taxon>
        <taxon>Ecdysozoa</taxon>
        <taxon>Nematoda</taxon>
        <taxon>Chromadorea</taxon>
        <taxon>Rhabditida</taxon>
        <taxon>Rhabditina</taxon>
        <taxon>Rhabditomorpha</taxon>
        <taxon>Strongyloidea</taxon>
        <taxon>Ancylostomatidae</taxon>
        <taxon>Ancylostomatinae</taxon>
        <taxon>Ancylostoma</taxon>
    </lineage>
</organism>
<dbReference type="EMBL" id="JARK01001338">
    <property type="protein sequence ID" value="EYC33304.1"/>
    <property type="molecule type" value="Genomic_DNA"/>
</dbReference>
<evidence type="ECO:0008006" key="4">
    <source>
        <dbReference type="Google" id="ProtNLM"/>
    </source>
</evidence>
<evidence type="ECO:0000313" key="2">
    <source>
        <dbReference type="EMBL" id="EYC33304.1"/>
    </source>
</evidence>
<name>A0A016W0B8_9BILA</name>
<sequence length="105" mass="12429">MNYKVLFVFAVLSTTYAIWPDVLKPDESAALDFVMRISRMNIKDLKYIQNQQLWGNEEEAMREKAKNENPPLYEKMMHFLEKYHKLSEQAKKYVDDVVLVPSLLT</sequence>
<gene>
    <name evidence="2" type="primary">Acey_s0002.g712</name>
    <name evidence="2" type="ORF">Y032_0002g712</name>
</gene>
<proteinExistence type="predicted"/>
<protein>
    <recommendedName>
        <fullName evidence="4">SXP/RAL-2 family protein Ani s 5-like cation-binding domain-containing protein</fullName>
    </recommendedName>
</protein>
<keyword evidence="1" id="KW-0732">Signal</keyword>
<dbReference type="AlphaFoldDB" id="A0A016W0B8"/>
<comment type="caution">
    <text evidence="2">The sequence shown here is derived from an EMBL/GenBank/DDBJ whole genome shotgun (WGS) entry which is preliminary data.</text>
</comment>
<feature type="signal peptide" evidence="1">
    <location>
        <begin position="1"/>
        <end position="17"/>
    </location>
</feature>
<keyword evidence="3" id="KW-1185">Reference proteome</keyword>
<reference evidence="3" key="1">
    <citation type="journal article" date="2015" name="Nat. Genet.">
        <title>The genome and transcriptome of the zoonotic hookworm Ancylostoma ceylanicum identify infection-specific gene families.</title>
        <authorList>
            <person name="Schwarz E.M."/>
            <person name="Hu Y."/>
            <person name="Antoshechkin I."/>
            <person name="Miller M.M."/>
            <person name="Sternberg P.W."/>
            <person name="Aroian R.V."/>
        </authorList>
    </citation>
    <scope>NUCLEOTIDE SEQUENCE</scope>
    <source>
        <strain evidence="3">HY135</strain>
    </source>
</reference>
<evidence type="ECO:0000256" key="1">
    <source>
        <dbReference type="SAM" id="SignalP"/>
    </source>
</evidence>